<evidence type="ECO:0000313" key="2">
    <source>
        <dbReference type="EMBL" id="TID02347.1"/>
    </source>
</evidence>
<dbReference type="Proteomes" id="UP000305883">
    <property type="component" value="Unassembled WGS sequence"/>
</dbReference>
<reference evidence="2 3" key="1">
    <citation type="journal article" date="2019" name="Genome Biol. Evol.">
        <title>Genomic Plasticity Mediated by Transposable Elements in the Plant Pathogenic Fungus Colletotrichum higginsianum.</title>
        <authorList>
            <person name="Tsushima A."/>
            <person name="Gan P."/>
            <person name="Kumakura N."/>
            <person name="Narusaka M."/>
            <person name="Takano Y."/>
            <person name="Narusaka Y."/>
            <person name="Shirasu K."/>
        </authorList>
    </citation>
    <scope>NUCLEOTIDE SEQUENCE [LARGE SCALE GENOMIC DNA]</scope>
    <source>
        <strain evidence="2 3">MAFF305635-RFP</strain>
    </source>
</reference>
<sequence length="259" mass="28208">MGVTPFPNAVCEPFTTSNNVAVAVFRQDPVRFNKSHYMTIKMVTGHSKAEATIWNRNRAGEYEDGFCDNIRGTHSNSSSPRMPLVAECVAVKEWAAANAGHWVVSKNDLNKHNRVVLLAVASCAFVVGATEEKRTDTGIIISSKDVTKAMQDVIKKPQIGGRVEVAGRFSCITGDGRDKVAANCVAMPTPTPVPQGKVVNRDPTCGFIYAFTKPFFEDAICYENKLDSGKWTTSFIDPKAGISKLKQTDSAIFAGDRVK</sequence>
<name>A0A4T0WAM9_9PEZI</name>
<dbReference type="Pfam" id="PF14856">
    <property type="entry name" value="Hce2"/>
    <property type="match status" value="1"/>
</dbReference>
<dbReference type="InterPro" id="IPR029226">
    <property type="entry name" value="Ecp2-like"/>
</dbReference>
<organism evidence="2 3">
    <name type="scientific">Colletotrichum higginsianum</name>
    <dbReference type="NCBI Taxonomy" id="80884"/>
    <lineage>
        <taxon>Eukaryota</taxon>
        <taxon>Fungi</taxon>
        <taxon>Dikarya</taxon>
        <taxon>Ascomycota</taxon>
        <taxon>Pezizomycotina</taxon>
        <taxon>Sordariomycetes</taxon>
        <taxon>Hypocreomycetidae</taxon>
        <taxon>Glomerellales</taxon>
        <taxon>Glomerellaceae</taxon>
        <taxon>Colletotrichum</taxon>
        <taxon>Colletotrichum destructivum species complex</taxon>
    </lineage>
</organism>
<dbReference type="EMBL" id="MWPZ01000003">
    <property type="protein sequence ID" value="TID02347.1"/>
    <property type="molecule type" value="Genomic_DNA"/>
</dbReference>
<protein>
    <recommendedName>
        <fullName evidence="1">Ecp2 effector protein-like domain-containing protein</fullName>
    </recommendedName>
</protein>
<accession>A0A4T0WAM9</accession>
<dbReference type="OrthoDB" id="4833509at2759"/>
<evidence type="ECO:0000259" key="1">
    <source>
        <dbReference type="Pfam" id="PF14856"/>
    </source>
</evidence>
<gene>
    <name evidence="2" type="ORF">CH35J_003861</name>
</gene>
<dbReference type="AlphaFoldDB" id="A0A4T0WAM9"/>
<feature type="domain" description="Ecp2 effector protein-like" evidence="1">
    <location>
        <begin position="74"/>
        <end position="171"/>
    </location>
</feature>
<comment type="caution">
    <text evidence="2">The sequence shown here is derived from an EMBL/GenBank/DDBJ whole genome shotgun (WGS) entry which is preliminary data.</text>
</comment>
<evidence type="ECO:0000313" key="3">
    <source>
        <dbReference type="Proteomes" id="UP000305883"/>
    </source>
</evidence>
<proteinExistence type="predicted"/>